<dbReference type="EMBL" id="JAMFTS010000001">
    <property type="protein sequence ID" value="KAJ4805305.1"/>
    <property type="molecule type" value="Genomic_DNA"/>
</dbReference>
<name>A0AAV8GNX9_9POAL</name>
<evidence type="ECO:0000313" key="3">
    <source>
        <dbReference type="EMBL" id="KAJ4805305.1"/>
    </source>
</evidence>
<protein>
    <submittedName>
        <fullName evidence="3">Ribonuclease H-like superfamily protein</fullName>
    </submittedName>
</protein>
<feature type="domain" description="Reverse transcriptase zinc-binding" evidence="1">
    <location>
        <begin position="43"/>
        <end position="133"/>
    </location>
</feature>
<dbReference type="Proteomes" id="UP001140206">
    <property type="component" value="Chromosome 5"/>
</dbReference>
<proteinExistence type="predicted"/>
<evidence type="ECO:0000313" key="2">
    <source>
        <dbReference type="EMBL" id="KAJ4745978.1"/>
    </source>
</evidence>
<evidence type="ECO:0000313" key="4">
    <source>
        <dbReference type="Proteomes" id="UP001140206"/>
    </source>
</evidence>
<dbReference type="Proteomes" id="UP001140206">
    <property type="component" value="Chromosome 1"/>
</dbReference>
<accession>A0AAV8GNX9</accession>
<keyword evidence="4" id="KW-1185">Reference proteome</keyword>
<sequence length="399" mass="46129">MEELLRLFTLQQVDTIIREVAKPTREQLVGDKLIWKHSKTGSYSVKEGYKRLEELAPRLGNMEGEFWQRIWGWKGVAPKVKIFLWRLLSKALPVARNMHTRINRFSPMCQRCNQENEYEVHCFFFCQGSRAVWFGSVLGIQTQHLPLEIGETIKQICNGLDEEQLKVFSYTMWEIWKERNEAVIHRRTFQPKAVLARVKGWLRPIEQNIQNAGHFKQESVEGRHNFRKDSWQVLLDGSWDVSKAAGTAHLIYKGGVLEAVGVQTNNLQDSFLAEAVALQQAIRHLREEVNLQQEQEVYFFTDCAGLATAIYEKDVQNLPSWHATRVVAKIIKDLEGLGKSAAVFHITRKGVEGSHLLANQARRIPTDYRGAPDHNKWPELQKYLVLDEQFFQQVQEAPP</sequence>
<comment type="caution">
    <text evidence="3">The sequence shown here is derived from an EMBL/GenBank/DDBJ whole genome shotgun (WGS) entry which is preliminary data.</text>
</comment>
<dbReference type="EMBL" id="JAMFTS010000005">
    <property type="protein sequence ID" value="KAJ4745978.1"/>
    <property type="molecule type" value="Genomic_DNA"/>
</dbReference>
<reference evidence="3" key="1">
    <citation type="submission" date="2022-08" db="EMBL/GenBank/DDBJ databases">
        <authorList>
            <person name="Marques A."/>
        </authorList>
    </citation>
    <scope>NUCLEOTIDE SEQUENCE</scope>
    <source>
        <strain evidence="3">RhyPub2mFocal</strain>
        <tissue evidence="3">Leaves</tissue>
    </source>
</reference>
<dbReference type="InterPro" id="IPR026960">
    <property type="entry name" value="RVT-Znf"/>
</dbReference>
<gene>
    <name evidence="3" type="ORF">LUZ62_017871</name>
    <name evidence="2" type="ORF">LUZ62_080383</name>
</gene>
<dbReference type="Pfam" id="PF13966">
    <property type="entry name" value="zf-RVT"/>
    <property type="match status" value="1"/>
</dbReference>
<dbReference type="AlphaFoldDB" id="A0AAV8GNX9"/>
<organism evidence="3 4">
    <name type="scientific">Rhynchospora pubera</name>
    <dbReference type="NCBI Taxonomy" id="906938"/>
    <lineage>
        <taxon>Eukaryota</taxon>
        <taxon>Viridiplantae</taxon>
        <taxon>Streptophyta</taxon>
        <taxon>Embryophyta</taxon>
        <taxon>Tracheophyta</taxon>
        <taxon>Spermatophyta</taxon>
        <taxon>Magnoliopsida</taxon>
        <taxon>Liliopsida</taxon>
        <taxon>Poales</taxon>
        <taxon>Cyperaceae</taxon>
        <taxon>Cyperoideae</taxon>
        <taxon>Rhynchosporeae</taxon>
        <taxon>Rhynchospora</taxon>
    </lineage>
</organism>
<evidence type="ECO:0000259" key="1">
    <source>
        <dbReference type="Pfam" id="PF13966"/>
    </source>
</evidence>